<accession>A0A553ZSK8</accession>
<dbReference type="EMBL" id="VLXZ01000207">
    <property type="protein sequence ID" value="TSB44447.1"/>
    <property type="molecule type" value="Genomic_DNA"/>
</dbReference>
<protein>
    <submittedName>
        <fullName evidence="1">6-phosphogluconolactonase</fullName>
    </submittedName>
</protein>
<name>A0A553ZSK8_9BACI</name>
<evidence type="ECO:0000313" key="2">
    <source>
        <dbReference type="Proteomes" id="UP000318521"/>
    </source>
</evidence>
<gene>
    <name evidence="1" type="ORF">FN960_21570</name>
</gene>
<keyword evidence="2" id="KW-1185">Reference proteome</keyword>
<proteinExistence type="predicted"/>
<sequence length="45" mass="5140">AHRHFLHMVGEEKRRVLARALGGDDTRKLPIRAFLACPLGIYWAP</sequence>
<dbReference type="AlphaFoldDB" id="A0A553ZSK8"/>
<feature type="non-terminal residue" evidence="1">
    <location>
        <position position="1"/>
    </location>
</feature>
<dbReference type="Proteomes" id="UP000318521">
    <property type="component" value="Unassembled WGS sequence"/>
</dbReference>
<organism evidence="1 2">
    <name type="scientific">Alkalicoccobacillus porphyridii</name>
    <dbReference type="NCBI Taxonomy" id="2597270"/>
    <lineage>
        <taxon>Bacteria</taxon>
        <taxon>Bacillati</taxon>
        <taxon>Bacillota</taxon>
        <taxon>Bacilli</taxon>
        <taxon>Bacillales</taxon>
        <taxon>Bacillaceae</taxon>
        <taxon>Alkalicoccobacillus</taxon>
    </lineage>
</organism>
<dbReference type="Gene3D" id="3.40.50.1360">
    <property type="match status" value="1"/>
</dbReference>
<reference evidence="1 2" key="1">
    <citation type="submission" date="2019-07" db="EMBL/GenBank/DDBJ databases">
        <authorList>
            <person name="Park Y.J."/>
            <person name="Jeong S.E."/>
            <person name="Jung H.S."/>
        </authorList>
    </citation>
    <scope>NUCLEOTIDE SEQUENCE [LARGE SCALE GENOMIC DNA]</scope>
    <source>
        <strain evidence="2">P16(2019)</strain>
    </source>
</reference>
<evidence type="ECO:0000313" key="1">
    <source>
        <dbReference type="EMBL" id="TSB44447.1"/>
    </source>
</evidence>
<comment type="caution">
    <text evidence="1">The sequence shown here is derived from an EMBL/GenBank/DDBJ whole genome shotgun (WGS) entry which is preliminary data.</text>
</comment>